<reference evidence="1 2" key="1">
    <citation type="submission" date="2017-09" db="EMBL/GenBank/DDBJ databases">
        <authorList>
            <person name="Ehlers B."/>
            <person name="Leendertz F.H."/>
        </authorList>
    </citation>
    <scope>NUCLEOTIDE SEQUENCE [LARGE SCALE GENOMIC DNA]</scope>
    <source>
        <strain evidence="1 2">CGMCC 4.6857</strain>
    </source>
</reference>
<evidence type="ECO:0000313" key="1">
    <source>
        <dbReference type="EMBL" id="SNY52031.1"/>
    </source>
</evidence>
<dbReference type="OrthoDB" id="3296291at2"/>
<protein>
    <submittedName>
        <fullName evidence="1">Uncharacterized protein</fullName>
    </submittedName>
</protein>
<dbReference type="EMBL" id="OBDY01000012">
    <property type="protein sequence ID" value="SNY52031.1"/>
    <property type="molecule type" value="Genomic_DNA"/>
</dbReference>
<dbReference type="RefSeq" id="WP_097322804.1">
    <property type="nucleotide sequence ID" value="NZ_OBDY01000012.1"/>
</dbReference>
<sequence length="112" mass="12429">MAARTMGRFTRTQTPHTDWCARDHRCGLNEHRSAAKVTARGTGRAVVTRVRAGDVEYAEVHIRIPLSRREDTARTQLATLLRLLGDLLDAVIARPHVLPARAGRRAIDRGAV</sequence>
<proteinExistence type="predicted"/>
<dbReference type="Proteomes" id="UP000219612">
    <property type="component" value="Unassembled WGS sequence"/>
</dbReference>
<evidence type="ECO:0000313" key="2">
    <source>
        <dbReference type="Proteomes" id="UP000219612"/>
    </source>
</evidence>
<name>A0A285IYQ1_9ACTN</name>
<organism evidence="1 2">
    <name type="scientific">Paractinoplanes atraurantiacus</name>
    <dbReference type="NCBI Taxonomy" id="1036182"/>
    <lineage>
        <taxon>Bacteria</taxon>
        <taxon>Bacillati</taxon>
        <taxon>Actinomycetota</taxon>
        <taxon>Actinomycetes</taxon>
        <taxon>Micromonosporales</taxon>
        <taxon>Micromonosporaceae</taxon>
        <taxon>Paractinoplanes</taxon>
    </lineage>
</organism>
<gene>
    <name evidence="1" type="ORF">SAMN05421748_112220</name>
</gene>
<accession>A0A285IYQ1</accession>
<dbReference type="AlphaFoldDB" id="A0A285IYQ1"/>
<keyword evidence="2" id="KW-1185">Reference proteome</keyword>